<keyword evidence="2" id="KW-0472">Membrane</keyword>
<organism evidence="3 4">
    <name type="scientific">Cylicostephanus goldi</name>
    <name type="common">Nematode worm</name>
    <dbReference type="NCBI Taxonomy" id="71465"/>
    <lineage>
        <taxon>Eukaryota</taxon>
        <taxon>Metazoa</taxon>
        <taxon>Ecdysozoa</taxon>
        <taxon>Nematoda</taxon>
        <taxon>Chromadorea</taxon>
        <taxon>Rhabditida</taxon>
        <taxon>Rhabditina</taxon>
        <taxon>Rhabditomorpha</taxon>
        <taxon>Strongyloidea</taxon>
        <taxon>Strongylidae</taxon>
        <taxon>Cylicostephanus</taxon>
    </lineage>
</organism>
<keyword evidence="2" id="KW-0812">Transmembrane</keyword>
<dbReference type="GO" id="GO:0006508">
    <property type="term" value="P:proteolysis"/>
    <property type="evidence" value="ECO:0007669"/>
    <property type="project" value="InterPro"/>
</dbReference>
<feature type="transmembrane region" description="Helical" evidence="2">
    <location>
        <begin position="156"/>
        <end position="175"/>
    </location>
</feature>
<evidence type="ECO:0000256" key="2">
    <source>
        <dbReference type="SAM" id="Phobius"/>
    </source>
</evidence>
<dbReference type="AlphaFoldDB" id="A0A3P7NPA6"/>
<dbReference type="Proteomes" id="UP000271889">
    <property type="component" value="Unassembled WGS sequence"/>
</dbReference>
<dbReference type="Pfam" id="PF00450">
    <property type="entry name" value="Peptidase_S10"/>
    <property type="match status" value="1"/>
</dbReference>
<evidence type="ECO:0000313" key="4">
    <source>
        <dbReference type="Proteomes" id="UP000271889"/>
    </source>
</evidence>
<gene>
    <name evidence="3" type="ORF">CGOC_LOCUS13855</name>
</gene>
<dbReference type="OrthoDB" id="1022205at2759"/>
<evidence type="ECO:0000256" key="1">
    <source>
        <dbReference type="ARBA" id="ARBA00009431"/>
    </source>
</evidence>
<keyword evidence="2" id="KW-1133">Transmembrane helix</keyword>
<comment type="similarity">
    <text evidence="1">Belongs to the peptidase S10 family.</text>
</comment>
<proteinExistence type="inferred from homology"/>
<dbReference type="SUPFAM" id="SSF53474">
    <property type="entry name" value="alpha/beta-Hydrolases"/>
    <property type="match status" value="1"/>
</dbReference>
<accession>A0A3P7NPA6</accession>
<dbReference type="InterPro" id="IPR029058">
    <property type="entry name" value="AB_hydrolase_fold"/>
</dbReference>
<evidence type="ECO:0000313" key="3">
    <source>
        <dbReference type="EMBL" id="VDN38963.1"/>
    </source>
</evidence>
<dbReference type="InterPro" id="IPR001563">
    <property type="entry name" value="Peptidase_S10"/>
</dbReference>
<keyword evidence="4" id="KW-1185">Reference proteome</keyword>
<protein>
    <submittedName>
        <fullName evidence="3">Uncharacterized protein</fullName>
    </submittedName>
</protein>
<name>A0A3P7NPA6_CYLGO</name>
<reference evidence="3 4" key="1">
    <citation type="submission" date="2018-11" db="EMBL/GenBank/DDBJ databases">
        <authorList>
            <consortium name="Pathogen Informatics"/>
        </authorList>
    </citation>
    <scope>NUCLEOTIDE SEQUENCE [LARGE SCALE GENOMIC DNA]</scope>
</reference>
<dbReference type="EMBL" id="UYRV01135965">
    <property type="protein sequence ID" value="VDN38963.1"/>
    <property type="molecule type" value="Genomic_DNA"/>
</dbReference>
<dbReference type="GO" id="GO:0004185">
    <property type="term" value="F:serine-type carboxypeptidase activity"/>
    <property type="evidence" value="ECO:0007669"/>
    <property type="project" value="InterPro"/>
</dbReference>
<sequence>MENHFREGGINPYNMYDNCVNAPGTQVSTRFRLDYKLRTGKELDVSQLSTVPCMNETAVTVYLNRPDVRKAIGIPTSLGPWAICSDTISDTYNRQYGEMASRVKNALNQGLRGMIYSGDIDMACNFLMGQRFSRKLGLKVGLTGGRKARTSPHMMFVYHFGTLNSHNFIFILILTSY</sequence>
<dbReference type="Gene3D" id="3.40.50.1820">
    <property type="entry name" value="alpha/beta hydrolase"/>
    <property type="match status" value="1"/>
</dbReference>